<evidence type="ECO:0000313" key="1">
    <source>
        <dbReference type="EMBL" id="ACY13320.1"/>
    </source>
</evidence>
<reference evidence="1 2" key="1">
    <citation type="journal article" date="2010" name="Stand. Genomic Sci.">
        <title>Complete genome sequence of Haliangium ochraceum type strain (SMP-2).</title>
        <authorList>
            <consortium name="US DOE Joint Genome Institute (JGI-PGF)"/>
            <person name="Ivanova N."/>
            <person name="Daum C."/>
            <person name="Lang E."/>
            <person name="Abt B."/>
            <person name="Kopitz M."/>
            <person name="Saunders E."/>
            <person name="Lapidus A."/>
            <person name="Lucas S."/>
            <person name="Glavina Del Rio T."/>
            <person name="Nolan M."/>
            <person name="Tice H."/>
            <person name="Copeland A."/>
            <person name="Cheng J.F."/>
            <person name="Chen F."/>
            <person name="Bruce D."/>
            <person name="Goodwin L."/>
            <person name="Pitluck S."/>
            <person name="Mavromatis K."/>
            <person name="Pati A."/>
            <person name="Mikhailova N."/>
            <person name="Chen A."/>
            <person name="Palaniappan K."/>
            <person name="Land M."/>
            <person name="Hauser L."/>
            <person name="Chang Y.J."/>
            <person name="Jeffries C.D."/>
            <person name="Detter J.C."/>
            <person name="Brettin T."/>
            <person name="Rohde M."/>
            <person name="Goker M."/>
            <person name="Bristow J."/>
            <person name="Markowitz V."/>
            <person name="Eisen J.A."/>
            <person name="Hugenholtz P."/>
            <person name="Kyrpides N.C."/>
            <person name="Klenk H.P."/>
        </authorList>
    </citation>
    <scope>NUCLEOTIDE SEQUENCE [LARGE SCALE GENOMIC DNA]</scope>
    <source>
        <strain evidence="2">DSM 14365 / CIP 107738 / JCM 11303 / AJ 13395 / SMP-2</strain>
    </source>
</reference>
<dbReference type="eggNOG" id="COG0463">
    <property type="taxonomic scope" value="Bacteria"/>
</dbReference>
<dbReference type="AlphaFoldDB" id="D0LMU9"/>
<dbReference type="KEGG" id="hoh:Hoch_0690"/>
<sequence length="170" mass="19093">MEPKVLILHRSDAGYAGMDRHRLDLAPDVPEALSSRAADLETLDVDAAVAEARVLVRQLPTDRWEIIIVGGPIRDDTEHLGYDVGETLDACWSAIRHADVFLDAKANARWQARRNQHDLFFAPADADEYLELYLASDDPDKGWSENGWKERPGWYAVLSVQRVTSENPLA</sequence>
<accession>D0LMU9</accession>
<gene>
    <name evidence="1" type="ordered locus">Hoch_0690</name>
</gene>
<protein>
    <submittedName>
        <fullName evidence="1">Uncharacterized protein</fullName>
    </submittedName>
</protein>
<dbReference type="RefSeq" id="WP_012825947.1">
    <property type="nucleotide sequence ID" value="NC_013440.1"/>
</dbReference>
<name>D0LMU9_HALO1</name>
<keyword evidence="2" id="KW-1185">Reference proteome</keyword>
<dbReference type="EMBL" id="CP001804">
    <property type="protein sequence ID" value="ACY13320.1"/>
    <property type="molecule type" value="Genomic_DNA"/>
</dbReference>
<proteinExistence type="predicted"/>
<dbReference type="Proteomes" id="UP000001880">
    <property type="component" value="Chromosome"/>
</dbReference>
<dbReference type="HOGENOM" id="CLU_1568574_0_0_7"/>
<evidence type="ECO:0000313" key="2">
    <source>
        <dbReference type="Proteomes" id="UP000001880"/>
    </source>
</evidence>
<organism evidence="1 2">
    <name type="scientific">Haliangium ochraceum (strain DSM 14365 / JCM 11303 / SMP-2)</name>
    <dbReference type="NCBI Taxonomy" id="502025"/>
    <lineage>
        <taxon>Bacteria</taxon>
        <taxon>Pseudomonadati</taxon>
        <taxon>Myxococcota</taxon>
        <taxon>Polyangia</taxon>
        <taxon>Haliangiales</taxon>
        <taxon>Kofleriaceae</taxon>
        <taxon>Haliangium</taxon>
    </lineage>
</organism>